<dbReference type="Proteomes" id="UP000188342">
    <property type="component" value="Unassembled WGS sequence"/>
</dbReference>
<evidence type="ECO:0000313" key="2">
    <source>
        <dbReference type="EMBL" id="SJN22546.1"/>
    </source>
</evidence>
<dbReference type="STRING" id="1255658.FM114_03390"/>
<protein>
    <recommendedName>
        <fullName evidence="1">DUF2344 domain-containing protein</fullName>
    </recommendedName>
</protein>
<proteinExistence type="predicted"/>
<evidence type="ECO:0000313" key="3">
    <source>
        <dbReference type="Proteomes" id="UP000188342"/>
    </source>
</evidence>
<sequence>MARQQPEQQAPPAQWLRVQYAKRGPARFTSTRDFGRAFERALRRAQIPMAYSSGFNPHPRISYANASPTSAATEAEYLEIGLSEVCDPQKVCTALDEALPPGLEVVNVVVSDRRALSEVLTASLWRIELDSAGEGDIDEGALGRAVSGLLAEQEFTISRMTKSGMRHFDVREPILELSVVEATTLELFIRHTTPLVRPDDVVNALRQLEPVLSVSRPAMLTRRAQGELVDGGLRDAMVPA</sequence>
<feature type="domain" description="DUF2344" evidence="1">
    <location>
        <begin position="16"/>
        <end position="198"/>
    </location>
</feature>
<dbReference type="AlphaFoldDB" id="A0A1R4IRR5"/>
<evidence type="ECO:0000259" key="1">
    <source>
        <dbReference type="Pfam" id="PF10105"/>
    </source>
</evidence>
<organism evidence="2 3">
    <name type="scientific">Luteococcus japonicus LSP_Lj1</name>
    <dbReference type="NCBI Taxonomy" id="1255658"/>
    <lineage>
        <taxon>Bacteria</taxon>
        <taxon>Bacillati</taxon>
        <taxon>Actinomycetota</taxon>
        <taxon>Actinomycetes</taxon>
        <taxon>Propionibacteriales</taxon>
        <taxon>Propionibacteriaceae</taxon>
        <taxon>Luteococcus</taxon>
    </lineage>
</organism>
<gene>
    <name evidence="2" type="ORF">FM114_03390</name>
</gene>
<accession>A0A1R4IRR5</accession>
<name>A0A1R4IRR5_9ACTN</name>
<dbReference type="EMBL" id="FUKQ01000011">
    <property type="protein sequence ID" value="SJN22546.1"/>
    <property type="molecule type" value="Genomic_DNA"/>
</dbReference>
<dbReference type="OrthoDB" id="9780488at2"/>
<reference evidence="2 3" key="1">
    <citation type="submission" date="2017-02" db="EMBL/GenBank/DDBJ databases">
        <authorList>
            <person name="Peterson S.W."/>
        </authorList>
    </citation>
    <scope>NUCLEOTIDE SEQUENCE [LARGE SCALE GENOMIC DNA]</scope>
    <source>
        <strain evidence="2 3">LSP_Lj1</strain>
    </source>
</reference>
<dbReference type="NCBIfam" id="TIGR03936">
    <property type="entry name" value="sam_1_link_chp"/>
    <property type="match status" value="1"/>
</dbReference>
<dbReference type="RefSeq" id="WP_094763784.1">
    <property type="nucleotide sequence ID" value="NZ_FUKQ01000011.1"/>
</dbReference>
<keyword evidence="3" id="KW-1185">Reference proteome</keyword>
<dbReference type="InterPro" id="IPR018768">
    <property type="entry name" value="DUF2344"/>
</dbReference>
<dbReference type="Pfam" id="PF10105">
    <property type="entry name" value="DUF2344"/>
    <property type="match status" value="1"/>
</dbReference>